<evidence type="ECO:0000256" key="4">
    <source>
        <dbReference type="ARBA" id="ARBA00022737"/>
    </source>
</evidence>
<dbReference type="InterPro" id="IPR004680">
    <property type="entry name" value="Cit_transptr-like_dom"/>
</dbReference>
<keyword evidence="3 7" id="KW-0812">Transmembrane</keyword>
<feature type="transmembrane region" description="Helical" evidence="7">
    <location>
        <begin position="552"/>
        <end position="570"/>
    </location>
</feature>
<evidence type="ECO:0000256" key="6">
    <source>
        <dbReference type="ARBA" id="ARBA00023136"/>
    </source>
</evidence>
<feature type="domain" description="RCK C-terminal" evidence="8">
    <location>
        <begin position="219"/>
        <end position="305"/>
    </location>
</feature>
<dbReference type="AlphaFoldDB" id="A0A484HGH8"/>
<dbReference type="GO" id="GO:0005886">
    <property type="term" value="C:plasma membrane"/>
    <property type="evidence" value="ECO:0007669"/>
    <property type="project" value="TreeGrafter"/>
</dbReference>
<dbReference type="PANTHER" id="PTHR43652">
    <property type="entry name" value="BASIC AMINO ACID ANTIPORTER YFCC-RELATED"/>
    <property type="match status" value="1"/>
</dbReference>
<feature type="transmembrane region" description="Helical" evidence="7">
    <location>
        <begin position="424"/>
        <end position="455"/>
    </location>
</feature>
<feature type="transmembrane region" description="Helical" evidence="7">
    <location>
        <begin position="36"/>
        <end position="52"/>
    </location>
</feature>
<protein>
    <submittedName>
        <fullName evidence="9">TrkA-C domain protein</fullName>
    </submittedName>
</protein>
<dbReference type="Pfam" id="PF02080">
    <property type="entry name" value="TrkA_C"/>
    <property type="match status" value="2"/>
</dbReference>
<dbReference type="InterPro" id="IPR006037">
    <property type="entry name" value="RCK_C"/>
</dbReference>
<dbReference type="InterPro" id="IPR051679">
    <property type="entry name" value="DASS-Related_Transporters"/>
</dbReference>
<feature type="transmembrane region" description="Helical" evidence="7">
    <location>
        <begin position="498"/>
        <end position="522"/>
    </location>
</feature>
<dbReference type="SUPFAM" id="SSF116726">
    <property type="entry name" value="TrkA C-terminal domain-like"/>
    <property type="match status" value="2"/>
</dbReference>
<evidence type="ECO:0000256" key="5">
    <source>
        <dbReference type="ARBA" id="ARBA00022989"/>
    </source>
</evidence>
<feature type="transmembrane region" description="Helical" evidence="7">
    <location>
        <begin position="152"/>
        <end position="171"/>
    </location>
</feature>
<dbReference type="InterPro" id="IPR036721">
    <property type="entry name" value="RCK_C_sf"/>
</dbReference>
<dbReference type="GO" id="GO:0008324">
    <property type="term" value="F:monoatomic cation transmembrane transporter activity"/>
    <property type="evidence" value="ECO:0007669"/>
    <property type="project" value="InterPro"/>
</dbReference>
<feature type="transmembrane region" description="Helical" evidence="7">
    <location>
        <begin position="111"/>
        <end position="140"/>
    </location>
</feature>
<dbReference type="EMBL" id="CAACVI010000012">
    <property type="protein sequence ID" value="VEN73785.1"/>
    <property type="molecule type" value="Genomic_DNA"/>
</dbReference>
<keyword evidence="5 7" id="KW-1133">Transmembrane helix</keyword>
<evidence type="ECO:0000256" key="3">
    <source>
        <dbReference type="ARBA" id="ARBA00022692"/>
    </source>
</evidence>
<feature type="transmembrane region" description="Helical" evidence="7">
    <location>
        <begin position="528"/>
        <end position="545"/>
    </location>
</feature>
<evidence type="ECO:0000256" key="1">
    <source>
        <dbReference type="ARBA" id="ARBA00004141"/>
    </source>
</evidence>
<reference evidence="9" key="1">
    <citation type="submission" date="2019-01" db="EMBL/GenBank/DDBJ databases">
        <authorList>
            <consortium name="Genoscope - CEA"/>
            <person name="William W."/>
        </authorList>
    </citation>
    <scope>NUCLEOTIDE SEQUENCE</scope>
    <source>
        <strain evidence="9">CR-1</strain>
    </source>
</reference>
<evidence type="ECO:0000313" key="9">
    <source>
        <dbReference type="EMBL" id="VEN73785.1"/>
    </source>
</evidence>
<sequence>MAFHPPPNPHALAVMLLTAAALVLFANEKIPLETSSLLVLISLAVGFEIFPFQSGGATLRAVDFFHGFGHEALVAVCALMIAGQGISRTGALEPVGKALARLWKVSPSLSLLLTLLIGGFISAFVNNVPVVILFLPILIAVSVKTGVRASSVLMPMGFATLVGGTCTTIGTSTNLLVASVAAEMGLEPMGMFYFLVPAALAGSVGILYLWLVAPRIMPERDMPLADSSPRIFSAHLAISENSSVAGKTLAHAIEKVHGEMKVLNVERGPDNFIMPLPGLKLKAGDHLIIRDTPDRLKEFEKTLEGSLYQDDGVERLVDDEHPLSAKDQQIAELVVIEGSRLAGRTLAETRFGERHRLIILAISRAGVRPETLYSEIGDIRIRPGDILLVQGPRDQIADIKKETGFLALDATVDLPISKKAPVSLLIMMGIVAASALGVLPIAISASLGALLMVLAGCLKWKDATDALNAKVILLVAASLALGSALLKTGGSDYLAELFVAGAGAASPAVAISALMLLIAILTNIVSNNAAGLIGAPVAVSIAAQMGQPPEPFILAVLFGANMSYVTPMAYKTNLLVMNAGHYAFSDFIRIGTPLALIMWLSLSFLLPMLYGLG</sequence>
<evidence type="ECO:0000256" key="7">
    <source>
        <dbReference type="SAM" id="Phobius"/>
    </source>
</evidence>
<keyword evidence="6 7" id="KW-0472">Membrane</keyword>
<organism evidence="9">
    <name type="scientific">uncultured Desulfobacteraceae bacterium</name>
    <dbReference type="NCBI Taxonomy" id="218296"/>
    <lineage>
        <taxon>Bacteria</taxon>
        <taxon>Pseudomonadati</taxon>
        <taxon>Thermodesulfobacteriota</taxon>
        <taxon>Desulfobacteria</taxon>
        <taxon>Desulfobacterales</taxon>
        <taxon>Desulfobacteraceae</taxon>
        <taxon>environmental samples</taxon>
    </lineage>
</organism>
<dbReference type="Pfam" id="PF03600">
    <property type="entry name" value="CitMHS"/>
    <property type="match status" value="1"/>
</dbReference>
<feature type="transmembrane region" description="Helical" evidence="7">
    <location>
        <begin position="72"/>
        <end position="91"/>
    </location>
</feature>
<evidence type="ECO:0000259" key="8">
    <source>
        <dbReference type="PROSITE" id="PS51202"/>
    </source>
</evidence>
<feature type="domain" description="RCK C-terminal" evidence="8">
    <location>
        <begin position="318"/>
        <end position="405"/>
    </location>
</feature>
<comment type="subcellular location">
    <subcellularLocation>
        <location evidence="1">Membrane</location>
        <topology evidence="1">Multi-pass membrane protein</topology>
    </subcellularLocation>
</comment>
<name>A0A484HGH8_9BACT</name>
<proteinExistence type="predicted"/>
<keyword evidence="2" id="KW-0813">Transport</keyword>
<dbReference type="Gene3D" id="3.30.70.1450">
    <property type="entry name" value="Regulator of K+ conductance, C-terminal domain"/>
    <property type="match status" value="2"/>
</dbReference>
<dbReference type="PANTHER" id="PTHR43652:SF2">
    <property type="entry name" value="BASIC AMINO ACID ANTIPORTER YFCC-RELATED"/>
    <property type="match status" value="1"/>
</dbReference>
<keyword evidence="4" id="KW-0677">Repeat</keyword>
<feature type="transmembrane region" description="Helical" evidence="7">
    <location>
        <begin position="191"/>
        <end position="213"/>
    </location>
</feature>
<accession>A0A484HGH8</accession>
<feature type="transmembrane region" description="Helical" evidence="7">
    <location>
        <begin position="590"/>
        <end position="612"/>
    </location>
</feature>
<gene>
    <name evidence="9" type="primary">trkA</name>
    <name evidence="9" type="ORF">EPICR_20254</name>
</gene>
<feature type="transmembrane region" description="Helical" evidence="7">
    <location>
        <begin position="467"/>
        <end position="486"/>
    </location>
</feature>
<evidence type="ECO:0000256" key="2">
    <source>
        <dbReference type="ARBA" id="ARBA00022448"/>
    </source>
</evidence>
<dbReference type="PROSITE" id="PS51202">
    <property type="entry name" value="RCK_C"/>
    <property type="match status" value="2"/>
</dbReference>
<dbReference type="GO" id="GO:0006813">
    <property type="term" value="P:potassium ion transport"/>
    <property type="evidence" value="ECO:0007669"/>
    <property type="project" value="InterPro"/>
</dbReference>